<gene>
    <name evidence="8" type="ORF">TRUGW13939_06332</name>
</gene>
<feature type="compositionally biased region" description="Basic and acidic residues" evidence="5">
    <location>
        <begin position="686"/>
        <end position="699"/>
    </location>
</feature>
<dbReference type="RefSeq" id="XP_035345378.1">
    <property type="nucleotide sequence ID" value="XM_035489485.1"/>
</dbReference>
<dbReference type="Pfam" id="PF25121">
    <property type="entry name" value="RRM_ESF1"/>
    <property type="match status" value="1"/>
</dbReference>
<dbReference type="GO" id="GO:0005730">
    <property type="term" value="C:nucleolus"/>
    <property type="evidence" value="ECO:0007669"/>
    <property type="project" value="UniProtKB-SubCell"/>
</dbReference>
<evidence type="ECO:0000259" key="6">
    <source>
        <dbReference type="Pfam" id="PF08159"/>
    </source>
</evidence>
<feature type="compositionally biased region" description="Basic residues" evidence="5">
    <location>
        <begin position="731"/>
        <end position="742"/>
    </location>
</feature>
<dbReference type="AlphaFoldDB" id="A0A7H8QYK8"/>
<feature type="compositionally biased region" description="Basic residues" evidence="5">
    <location>
        <begin position="626"/>
        <end position="638"/>
    </location>
</feature>
<protein>
    <submittedName>
        <fullName evidence="8">Uncharacterized protein</fullName>
    </submittedName>
</protein>
<proteinExistence type="inferred from homology"/>
<feature type="region of interest" description="Disordered" evidence="5">
    <location>
        <begin position="615"/>
        <end position="651"/>
    </location>
</feature>
<feature type="domain" description="NUC153" evidence="6">
    <location>
        <begin position="656"/>
        <end position="684"/>
    </location>
</feature>
<keyword evidence="4" id="KW-0539">Nucleus</keyword>
<evidence type="ECO:0000313" key="9">
    <source>
        <dbReference type="Proteomes" id="UP000509510"/>
    </source>
</evidence>
<feature type="compositionally biased region" description="Basic and acidic residues" evidence="5">
    <location>
        <begin position="461"/>
        <end position="475"/>
    </location>
</feature>
<feature type="compositionally biased region" description="Acidic residues" evidence="5">
    <location>
        <begin position="250"/>
        <end position="275"/>
    </location>
</feature>
<dbReference type="GO" id="GO:0006364">
    <property type="term" value="P:rRNA processing"/>
    <property type="evidence" value="ECO:0007669"/>
    <property type="project" value="InterPro"/>
</dbReference>
<reference evidence="9" key="1">
    <citation type="submission" date="2020-06" db="EMBL/GenBank/DDBJ databases">
        <title>A chromosome-scale genome assembly of Talaromyces rugulosus W13939.</title>
        <authorList>
            <person name="Wang B."/>
            <person name="Guo L."/>
            <person name="Ye K."/>
            <person name="Wang L."/>
        </authorList>
    </citation>
    <scope>NUCLEOTIDE SEQUENCE [LARGE SCALE GENOMIC DNA]</scope>
    <source>
        <strain evidence="9">W13939</strain>
    </source>
</reference>
<dbReference type="InterPro" id="IPR039754">
    <property type="entry name" value="Esf1"/>
</dbReference>
<feature type="region of interest" description="Disordered" evidence="5">
    <location>
        <begin position="81"/>
        <end position="186"/>
    </location>
</feature>
<dbReference type="Pfam" id="PF08159">
    <property type="entry name" value="NUC153"/>
    <property type="match status" value="1"/>
</dbReference>
<dbReference type="GO" id="GO:0003723">
    <property type="term" value="F:RNA binding"/>
    <property type="evidence" value="ECO:0007669"/>
    <property type="project" value="TreeGrafter"/>
</dbReference>
<feature type="compositionally biased region" description="Basic and acidic residues" evidence="5">
    <location>
        <begin position="567"/>
        <end position="578"/>
    </location>
</feature>
<evidence type="ECO:0000256" key="5">
    <source>
        <dbReference type="SAM" id="MobiDB-lite"/>
    </source>
</evidence>
<feature type="compositionally biased region" description="Acidic residues" evidence="5">
    <location>
        <begin position="90"/>
        <end position="105"/>
    </location>
</feature>
<feature type="compositionally biased region" description="Basic residues" evidence="5">
    <location>
        <begin position="515"/>
        <end position="525"/>
    </location>
</feature>
<dbReference type="InterPro" id="IPR056750">
    <property type="entry name" value="RRM_ESF1"/>
</dbReference>
<accession>A0A7H8QYK8</accession>
<dbReference type="EMBL" id="CP055900">
    <property type="protein sequence ID" value="QKX59200.1"/>
    <property type="molecule type" value="Genomic_DNA"/>
</dbReference>
<dbReference type="GeneID" id="55993827"/>
<comment type="subcellular location">
    <subcellularLocation>
        <location evidence="1">Nucleus</location>
        <location evidence="1">Nucleolus</location>
    </subcellularLocation>
</comment>
<dbReference type="Proteomes" id="UP000509510">
    <property type="component" value="Chromosome III"/>
</dbReference>
<dbReference type="PANTHER" id="PTHR12202:SF0">
    <property type="entry name" value="ESF1 HOMOLOG"/>
    <property type="match status" value="1"/>
</dbReference>
<feature type="compositionally biased region" description="Basic and acidic residues" evidence="5">
    <location>
        <begin position="718"/>
        <end position="730"/>
    </location>
</feature>
<evidence type="ECO:0000313" key="8">
    <source>
        <dbReference type="EMBL" id="QKX59200.1"/>
    </source>
</evidence>
<dbReference type="OrthoDB" id="431825at2759"/>
<feature type="compositionally biased region" description="Acidic residues" evidence="5">
    <location>
        <begin position="542"/>
        <end position="559"/>
    </location>
</feature>
<evidence type="ECO:0000256" key="3">
    <source>
        <dbReference type="ARBA" id="ARBA00023054"/>
    </source>
</evidence>
<comment type="similarity">
    <text evidence="2">Belongs to the ESF1 family.</text>
</comment>
<organism evidence="8 9">
    <name type="scientific">Talaromyces rugulosus</name>
    <name type="common">Penicillium rugulosum</name>
    <dbReference type="NCBI Taxonomy" id="121627"/>
    <lineage>
        <taxon>Eukaryota</taxon>
        <taxon>Fungi</taxon>
        <taxon>Dikarya</taxon>
        <taxon>Ascomycota</taxon>
        <taxon>Pezizomycotina</taxon>
        <taxon>Eurotiomycetes</taxon>
        <taxon>Eurotiomycetidae</taxon>
        <taxon>Eurotiales</taxon>
        <taxon>Trichocomaceae</taxon>
        <taxon>Talaromyces</taxon>
        <taxon>Talaromyces sect. Islandici</taxon>
    </lineage>
</organism>
<feature type="compositionally biased region" description="Basic and acidic residues" evidence="5">
    <location>
        <begin position="14"/>
        <end position="27"/>
    </location>
</feature>
<dbReference type="PANTHER" id="PTHR12202">
    <property type="entry name" value="ESF1 HOMOLOG"/>
    <property type="match status" value="1"/>
</dbReference>
<feature type="domain" description="ESF1 RRM" evidence="7">
    <location>
        <begin position="186"/>
        <end position="358"/>
    </location>
</feature>
<feature type="region of interest" description="Disordered" evidence="5">
    <location>
        <begin position="414"/>
        <end position="597"/>
    </location>
</feature>
<evidence type="ECO:0000256" key="1">
    <source>
        <dbReference type="ARBA" id="ARBA00004604"/>
    </source>
</evidence>
<sequence>MAEPSRKKGKGHSKAKDDAATISDKRFANIQSDPRYRLPSKRHTHVKLDKRFAHMLRDKDFSRNAAVDRYGRKLARDDTKKQLERFYRLEDEEGEGKEDDEDDADVASAAGSVDDDEVVLKELQRVEKKKKRDYDPARDGGFSESSSSEESSSDEEEDDDADVEGDVDDVEFPDKKQSDVPLGEVTNRIAVVNLDWDNIRAEDLMAVFSSFVTGGRISQVSIYPSEFGKERMEREEMEGPPREIFASAHEDDEEEELDDEDEEEEDEDEDSEGEDEKIKKSIVKEDEGNEFNTTQLRQYQLERLRYYYAIIEFASKQTAKQAYDSIDGTEYLSSANFFDLRFVPDDTDFSDDKPREQCRRIPDGYRPTEFVTDALQHSKVKLTWDADDKVRKEAQAKAFRGGRKDIEENDLKAYLASDSSDGDDDDEEEGGVEIVDTTTDTTSKTSKKETERQRMRALLGLKEEPAAKPSKEKGPVGDMEITFTSGLAGEPVRESVFENEPVIEETTVEKYIRKQRERRKLRKEKLKTPKRDDEATTADNVHDDEEAQQTIAAEEDLGFDDPFFNEPEGKIKASQRKEERRKKREERAAEEAAVATKRAELELLMVDDQSTGMKHFNMTEIEKAEKRARKKGKKGRSKHRDDQATVNDDFEMDVKDPRFANMYDSHEFAIDPTNPKFKGTSGMKAVLEESRKRRRVRDDGNDDEPVEETKKKRKGSSKRSDAAEEVDVKKLLARVKSKTSKA</sequence>
<name>A0A7H8QYK8_TALRU</name>
<feature type="region of interest" description="Disordered" evidence="5">
    <location>
        <begin position="229"/>
        <end position="284"/>
    </location>
</feature>
<feature type="compositionally biased region" description="Basic and acidic residues" evidence="5">
    <location>
        <begin position="229"/>
        <end position="241"/>
    </location>
</feature>
<evidence type="ECO:0000259" key="7">
    <source>
        <dbReference type="Pfam" id="PF25121"/>
    </source>
</evidence>
<feature type="region of interest" description="Disordered" evidence="5">
    <location>
        <begin position="666"/>
        <end position="742"/>
    </location>
</feature>
<keyword evidence="9" id="KW-1185">Reference proteome</keyword>
<feature type="compositionally biased region" description="Basic and acidic residues" evidence="5">
    <location>
        <begin position="118"/>
        <end position="138"/>
    </location>
</feature>
<feature type="compositionally biased region" description="Acidic residues" evidence="5">
    <location>
        <begin position="151"/>
        <end position="171"/>
    </location>
</feature>
<feature type="region of interest" description="Disordered" evidence="5">
    <location>
        <begin position="1"/>
        <end position="43"/>
    </location>
</feature>
<feature type="compositionally biased region" description="Acidic residues" evidence="5">
    <location>
        <begin position="420"/>
        <end position="431"/>
    </location>
</feature>
<dbReference type="InterPro" id="IPR012580">
    <property type="entry name" value="NUC153"/>
</dbReference>
<dbReference type="KEGG" id="trg:TRUGW13939_06332"/>
<evidence type="ECO:0000256" key="2">
    <source>
        <dbReference type="ARBA" id="ARBA00009087"/>
    </source>
</evidence>
<evidence type="ECO:0000256" key="4">
    <source>
        <dbReference type="ARBA" id="ARBA00023242"/>
    </source>
</evidence>
<keyword evidence="3" id="KW-0175">Coiled coil</keyword>